<protein>
    <recommendedName>
        <fullName evidence="3">histidine kinase</fullName>
        <ecNumber evidence="3">2.7.13.3</ecNumber>
    </recommendedName>
</protein>
<feature type="domain" description="PAS" evidence="15">
    <location>
        <begin position="94"/>
        <end position="149"/>
    </location>
</feature>
<keyword evidence="9" id="KW-0067">ATP-binding</keyword>
<dbReference type="InterPro" id="IPR003661">
    <property type="entry name" value="HisK_dim/P_dom"/>
</dbReference>
<dbReference type="GO" id="GO:0000156">
    <property type="term" value="F:phosphorelay response regulator activity"/>
    <property type="evidence" value="ECO:0007669"/>
    <property type="project" value="TreeGrafter"/>
</dbReference>
<dbReference type="CDD" id="cd00082">
    <property type="entry name" value="HisKA"/>
    <property type="match status" value="1"/>
</dbReference>
<dbReference type="GO" id="GO:0000155">
    <property type="term" value="F:phosphorelay sensor kinase activity"/>
    <property type="evidence" value="ECO:0007669"/>
    <property type="project" value="InterPro"/>
</dbReference>
<evidence type="ECO:0000256" key="2">
    <source>
        <dbReference type="ARBA" id="ARBA00004141"/>
    </source>
</evidence>
<accession>A0A418R4E0</accession>
<dbReference type="SUPFAM" id="SSF55874">
    <property type="entry name" value="ATPase domain of HSP90 chaperone/DNA topoisomerase II/histidine kinase"/>
    <property type="match status" value="1"/>
</dbReference>
<dbReference type="InterPro" id="IPR004358">
    <property type="entry name" value="Sig_transdc_His_kin-like_C"/>
</dbReference>
<dbReference type="PROSITE" id="PS50112">
    <property type="entry name" value="PAS"/>
    <property type="match status" value="1"/>
</dbReference>
<dbReference type="EMBL" id="QYCN01000005">
    <property type="protein sequence ID" value="RIY12410.1"/>
    <property type="molecule type" value="Genomic_DNA"/>
</dbReference>
<dbReference type="Gene3D" id="3.30.450.20">
    <property type="entry name" value="PAS domain"/>
    <property type="match status" value="1"/>
</dbReference>
<feature type="region of interest" description="Disordered" evidence="13">
    <location>
        <begin position="50"/>
        <end position="70"/>
    </location>
</feature>
<keyword evidence="12" id="KW-0472">Membrane</keyword>
<dbReference type="Pfam" id="PF13426">
    <property type="entry name" value="PAS_9"/>
    <property type="match status" value="1"/>
</dbReference>
<dbReference type="SMART" id="SM00387">
    <property type="entry name" value="HATPase_c"/>
    <property type="match status" value="1"/>
</dbReference>
<keyword evidence="5" id="KW-0808">Transferase</keyword>
<dbReference type="EC" id="2.7.13.3" evidence="3"/>
<organism evidence="16 17">
    <name type="scientific">Hymenobacter rubripertinctus</name>
    <dbReference type="NCBI Taxonomy" id="2029981"/>
    <lineage>
        <taxon>Bacteria</taxon>
        <taxon>Pseudomonadati</taxon>
        <taxon>Bacteroidota</taxon>
        <taxon>Cytophagia</taxon>
        <taxon>Cytophagales</taxon>
        <taxon>Hymenobacteraceae</taxon>
        <taxon>Hymenobacter</taxon>
    </lineage>
</organism>
<keyword evidence="17" id="KW-1185">Reference proteome</keyword>
<evidence type="ECO:0000313" key="16">
    <source>
        <dbReference type="EMBL" id="RIY12410.1"/>
    </source>
</evidence>
<comment type="catalytic activity">
    <reaction evidence="1">
        <text>ATP + protein L-histidine = ADP + protein N-phospho-L-histidine.</text>
        <dbReference type="EC" id="2.7.13.3"/>
    </reaction>
</comment>
<evidence type="ECO:0000256" key="12">
    <source>
        <dbReference type="ARBA" id="ARBA00023136"/>
    </source>
</evidence>
<dbReference type="CDD" id="cd00130">
    <property type="entry name" value="PAS"/>
    <property type="match status" value="1"/>
</dbReference>
<dbReference type="InterPro" id="IPR035965">
    <property type="entry name" value="PAS-like_dom_sf"/>
</dbReference>
<evidence type="ECO:0000256" key="8">
    <source>
        <dbReference type="ARBA" id="ARBA00022777"/>
    </source>
</evidence>
<dbReference type="InterPro" id="IPR003594">
    <property type="entry name" value="HATPase_dom"/>
</dbReference>
<sequence>MAGRGIFPPAAWARARRLAYTGAGRHCCPLPWRRGPALFLRYPFRFMASSASTPASPTPEKKQVKSLQQKNTRLREQKVADDEQKVVDERYQRSQDRFRTVFENSPMGQKIIDPDLRIRQANQALATMLGLKSPKKVVGRKIVDFAHPDFVKDWEQLQEQLWNHKKPSFVLETCLVRPDKSSFWCRVTSVLFPDDGGELGYTTLEDITDRRRLELANQHLYDTQETILQLAAHDLKAPIANILMIMTMLRGHAGVRSIEPAPARQDVEELLGLVEQACEKADALLRDVLFLGQLEATRSKKHRTNLGAFLEKRMALFRLSAQEKGIHLRLELPKTPIHADIHADKFGRILDNLLSNALNFTPAGGKIRVGLRQLKGRVRLVVHDTGLGIPAALQPHVFDKFTSAARPGLYGDTTTGLGLFITKQIVEMHQGKIWLDSKENEGTTFFIDLE</sequence>
<dbReference type="SUPFAM" id="SSF47384">
    <property type="entry name" value="Homodimeric domain of signal transducing histidine kinase"/>
    <property type="match status" value="1"/>
</dbReference>
<dbReference type="GO" id="GO:0030295">
    <property type="term" value="F:protein kinase activator activity"/>
    <property type="evidence" value="ECO:0007669"/>
    <property type="project" value="TreeGrafter"/>
</dbReference>
<dbReference type="Proteomes" id="UP000284250">
    <property type="component" value="Unassembled WGS sequence"/>
</dbReference>
<evidence type="ECO:0000256" key="13">
    <source>
        <dbReference type="SAM" id="MobiDB-lite"/>
    </source>
</evidence>
<keyword evidence="8 16" id="KW-0418">Kinase</keyword>
<dbReference type="CDD" id="cd00075">
    <property type="entry name" value="HATPase"/>
    <property type="match status" value="1"/>
</dbReference>
<dbReference type="PANTHER" id="PTHR42878:SF7">
    <property type="entry name" value="SENSOR HISTIDINE KINASE GLRK"/>
    <property type="match status" value="1"/>
</dbReference>
<keyword evidence="10" id="KW-1133">Transmembrane helix</keyword>
<dbReference type="AlphaFoldDB" id="A0A418R4E0"/>
<evidence type="ECO:0000256" key="7">
    <source>
        <dbReference type="ARBA" id="ARBA00022741"/>
    </source>
</evidence>
<name>A0A418R4E0_9BACT</name>
<dbReference type="OrthoDB" id="9757990at2"/>
<evidence type="ECO:0000313" key="17">
    <source>
        <dbReference type="Proteomes" id="UP000284250"/>
    </source>
</evidence>
<evidence type="ECO:0000256" key="11">
    <source>
        <dbReference type="ARBA" id="ARBA00023012"/>
    </source>
</evidence>
<dbReference type="GO" id="GO:0005524">
    <property type="term" value="F:ATP binding"/>
    <property type="evidence" value="ECO:0007669"/>
    <property type="project" value="UniProtKB-KW"/>
</dbReference>
<dbReference type="Gene3D" id="3.30.565.10">
    <property type="entry name" value="Histidine kinase-like ATPase, C-terminal domain"/>
    <property type="match status" value="1"/>
</dbReference>
<keyword evidence="7" id="KW-0547">Nucleotide-binding</keyword>
<dbReference type="InterPro" id="IPR050351">
    <property type="entry name" value="BphY/WalK/GraS-like"/>
</dbReference>
<gene>
    <name evidence="16" type="ORF">D0T11_05210</name>
</gene>
<dbReference type="InterPro" id="IPR036097">
    <property type="entry name" value="HisK_dim/P_sf"/>
</dbReference>
<dbReference type="InterPro" id="IPR005467">
    <property type="entry name" value="His_kinase_dom"/>
</dbReference>
<keyword evidence="11" id="KW-0902">Two-component regulatory system</keyword>
<evidence type="ECO:0000256" key="1">
    <source>
        <dbReference type="ARBA" id="ARBA00000085"/>
    </source>
</evidence>
<keyword evidence="6" id="KW-0812">Transmembrane</keyword>
<keyword evidence="4" id="KW-0597">Phosphoprotein</keyword>
<evidence type="ECO:0000256" key="6">
    <source>
        <dbReference type="ARBA" id="ARBA00022692"/>
    </source>
</evidence>
<dbReference type="GO" id="GO:0016020">
    <property type="term" value="C:membrane"/>
    <property type="evidence" value="ECO:0007669"/>
    <property type="project" value="UniProtKB-SubCell"/>
</dbReference>
<evidence type="ECO:0000256" key="5">
    <source>
        <dbReference type="ARBA" id="ARBA00022679"/>
    </source>
</evidence>
<dbReference type="SMART" id="SM00091">
    <property type="entry name" value="PAS"/>
    <property type="match status" value="1"/>
</dbReference>
<dbReference type="InterPro" id="IPR036890">
    <property type="entry name" value="HATPase_C_sf"/>
</dbReference>
<dbReference type="GO" id="GO:0007234">
    <property type="term" value="P:osmosensory signaling via phosphorelay pathway"/>
    <property type="evidence" value="ECO:0007669"/>
    <property type="project" value="TreeGrafter"/>
</dbReference>
<dbReference type="NCBIfam" id="TIGR00229">
    <property type="entry name" value="sensory_box"/>
    <property type="match status" value="1"/>
</dbReference>
<dbReference type="PRINTS" id="PR00344">
    <property type="entry name" value="BCTRLSENSOR"/>
</dbReference>
<evidence type="ECO:0000256" key="10">
    <source>
        <dbReference type="ARBA" id="ARBA00022989"/>
    </source>
</evidence>
<evidence type="ECO:0000256" key="3">
    <source>
        <dbReference type="ARBA" id="ARBA00012438"/>
    </source>
</evidence>
<reference evidence="16 17" key="1">
    <citation type="submission" date="2019-01" db="EMBL/GenBank/DDBJ databases">
        <title>Hymenobacter humicola sp. nov., isolated from soils in Antarctica.</title>
        <authorList>
            <person name="Sedlacek I."/>
            <person name="Holochova P."/>
            <person name="Kralova S."/>
            <person name="Pantucek R."/>
            <person name="Stankova E."/>
            <person name="Vrbovska V."/>
            <person name="Kristofova L."/>
            <person name="Svec P."/>
            <person name="Busse H.-J."/>
        </authorList>
    </citation>
    <scope>NUCLEOTIDE SEQUENCE [LARGE SCALE GENOMIC DNA]</scope>
    <source>
        <strain evidence="16 17">CCM 8852</strain>
    </source>
</reference>
<dbReference type="PROSITE" id="PS50109">
    <property type="entry name" value="HIS_KIN"/>
    <property type="match status" value="1"/>
</dbReference>
<dbReference type="SUPFAM" id="SSF55785">
    <property type="entry name" value="PYP-like sensor domain (PAS domain)"/>
    <property type="match status" value="1"/>
</dbReference>
<evidence type="ECO:0000256" key="4">
    <source>
        <dbReference type="ARBA" id="ARBA00022553"/>
    </source>
</evidence>
<dbReference type="PANTHER" id="PTHR42878">
    <property type="entry name" value="TWO-COMPONENT HISTIDINE KINASE"/>
    <property type="match status" value="1"/>
</dbReference>
<dbReference type="InterPro" id="IPR000014">
    <property type="entry name" value="PAS"/>
</dbReference>
<comment type="subcellular location">
    <subcellularLocation>
        <location evidence="2">Membrane</location>
        <topology evidence="2">Multi-pass membrane protein</topology>
    </subcellularLocation>
</comment>
<dbReference type="Pfam" id="PF02518">
    <property type="entry name" value="HATPase_c"/>
    <property type="match status" value="1"/>
</dbReference>
<evidence type="ECO:0000259" key="15">
    <source>
        <dbReference type="PROSITE" id="PS50112"/>
    </source>
</evidence>
<evidence type="ECO:0000256" key="9">
    <source>
        <dbReference type="ARBA" id="ARBA00022840"/>
    </source>
</evidence>
<evidence type="ECO:0000259" key="14">
    <source>
        <dbReference type="PROSITE" id="PS50109"/>
    </source>
</evidence>
<comment type="caution">
    <text evidence="16">The sequence shown here is derived from an EMBL/GenBank/DDBJ whole genome shotgun (WGS) entry which is preliminary data.</text>
</comment>
<dbReference type="FunFam" id="3.30.565.10:FF:000006">
    <property type="entry name" value="Sensor histidine kinase WalK"/>
    <property type="match status" value="1"/>
</dbReference>
<feature type="domain" description="Histidine kinase" evidence="14">
    <location>
        <begin position="230"/>
        <end position="450"/>
    </location>
</feature>
<proteinExistence type="predicted"/>
<dbReference type="Gene3D" id="1.10.287.130">
    <property type="match status" value="1"/>
</dbReference>